<dbReference type="CDD" id="cd14707">
    <property type="entry name" value="bZIP_plant_BZIP46"/>
    <property type="match status" value="1"/>
</dbReference>
<comment type="subcellular location">
    <subcellularLocation>
        <location evidence="1">Nucleus</location>
    </subcellularLocation>
</comment>
<reference evidence="7" key="1">
    <citation type="journal article" date="2017" name="Nature">
        <title>The sunflower genome provides insights into oil metabolism, flowering and Asterid evolution.</title>
        <authorList>
            <person name="Badouin H."/>
            <person name="Gouzy J."/>
            <person name="Grassa C.J."/>
            <person name="Murat F."/>
            <person name="Staton S.E."/>
            <person name="Cottret L."/>
            <person name="Lelandais-Briere C."/>
            <person name="Owens G.L."/>
            <person name="Carrere S."/>
            <person name="Mayjonade B."/>
            <person name="Legrand L."/>
            <person name="Gill N."/>
            <person name="Kane N.C."/>
            <person name="Bowers J.E."/>
            <person name="Hubner S."/>
            <person name="Bellec A."/>
            <person name="Berard A."/>
            <person name="Berges H."/>
            <person name="Blanchet N."/>
            <person name="Boniface M.C."/>
            <person name="Brunel D."/>
            <person name="Catrice O."/>
            <person name="Chaidir N."/>
            <person name="Claudel C."/>
            <person name="Donnadieu C."/>
            <person name="Faraut T."/>
            <person name="Fievet G."/>
            <person name="Helmstetter N."/>
            <person name="King M."/>
            <person name="Knapp S.J."/>
            <person name="Lai Z."/>
            <person name="Le Paslier M.C."/>
            <person name="Lippi Y."/>
            <person name="Lorenzon L."/>
            <person name="Mandel J.R."/>
            <person name="Marage G."/>
            <person name="Marchand G."/>
            <person name="Marquand E."/>
            <person name="Bret-Mestries E."/>
            <person name="Morien E."/>
            <person name="Nambeesan S."/>
            <person name="Nguyen T."/>
            <person name="Pegot-Espagnet P."/>
            <person name="Pouilly N."/>
            <person name="Raftis F."/>
            <person name="Sallet E."/>
            <person name="Schiex T."/>
            <person name="Thomas J."/>
            <person name="Vandecasteele C."/>
            <person name="Vares D."/>
            <person name="Vear F."/>
            <person name="Vautrin S."/>
            <person name="Crespi M."/>
            <person name="Mangin B."/>
            <person name="Burke J.M."/>
            <person name="Salse J."/>
            <person name="Munos S."/>
            <person name="Vincourt P."/>
            <person name="Rieseberg L.H."/>
            <person name="Langlade N.B."/>
        </authorList>
    </citation>
    <scope>NUCLEOTIDE SEQUENCE</scope>
    <source>
        <tissue evidence="7">Leaves</tissue>
    </source>
</reference>
<dbReference type="Gene3D" id="1.20.5.170">
    <property type="match status" value="1"/>
</dbReference>
<comment type="caution">
    <text evidence="7">The sequence shown here is derived from an EMBL/GenBank/DDBJ whole genome shotgun (WGS) entry which is preliminary data.</text>
</comment>
<protein>
    <submittedName>
        <fullName evidence="7">Transcription factor bZIP family</fullName>
    </submittedName>
</protein>
<dbReference type="PANTHER" id="PTHR22952:SF446">
    <property type="entry name" value="ABSCISIC ACID-INSENSITIVE 5-LIKE PROTEIN 5-RELATED"/>
    <property type="match status" value="1"/>
</dbReference>
<dbReference type="GO" id="GO:0003677">
    <property type="term" value="F:DNA binding"/>
    <property type="evidence" value="ECO:0007669"/>
    <property type="project" value="UniProtKB-KW"/>
</dbReference>
<dbReference type="Pfam" id="PF00170">
    <property type="entry name" value="bZIP_1"/>
    <property type="match status" value="1"/>
</dbReference>
<dbReference type="GO" id="GO:0005634">
    <property type="term" value="C:nucleus"/>
    <property type="evidence" value="ECO:0007669"/>
    <property type="project" value="UniProtKB-SubCell"/>
</dbReference>
<keyword evidence="5" id="KW-0539">Nucleus</keyword>
<dbReference type="GO" id="GO:0045893">
    <property type="term" value="P:positive regulation of DNA-templated transcription"/>
    <property type="evidence" value="ECO:0007669"/>
    <property type="project" value="InterPro"/>
</dbReference>
<gene>
    <name evidence="7" type="ORF">HanXRQr2_Chr09g0367171</name>
</gene>
<dbReference type="Proteomes" id="UP000215914">
    <property type="component" value="Unassembled WGS sequence"/>
</dbReference>
<dbReference type="SUPFAM" id="SSF57959">
    <property type="entry name" value="Leucine zipper domain"/>
    <property type="match status" value="1"/>
</dbReference>
<evidence type="ECO:0000256" key="1">
    <source>
        <dbReference type="ARBA" id="ARBA00004123"/>
    </source>
</evidence>
<name>A0A9K3I2Y7_HELAN</name>
<evidence type="ECO:0000256" key="3">
    <source>
        <dbReference type="ARBA" id="ARBA00023125"/>
    </source>
</evidence>
<evidence type="ECO:0000256" key="4">
    <source>
        <dbReference type="ARBA" id="ARBA00023163"/>
    </source>
</evidence>
<proteinExistence type="predicted"/>
<dbReference type="PANTHER" id="PTHR22952">
    <property type="entry name" value="CAMP-RESPONSE ELEMENT BINDING PROTEIN-RELATED"/>
    <property type="match status" value="1"/>
</dbReference>
<feature type="domain" description="BZIP" evidence="6">
    <location>
        <begin position="57"/>
        <end position="89"/>
    </location>
</feature>
<accession>A0A9K3I2Y7</accession>
<dbReference type="SMART" id="SM00338">
    <property type="entry name" value="BRLZ"/>
    <property type="match status" value="1"/>
</dbReference>
<dbReference type="FunFam" id="1.20.5.170:FF:000020">
    <property type="entry name" value="BZIP transcription factor"/>
    <property type="match status" value="1"/>
</dbReference>
<evidence type="ECO:0000313" key="8">
    <source>
        <dbReference type="Proteomes" id="UP000215914"/>
    </source>
</evidence>
<dbReference type="PROSITE" id="PS50217">
    <property type="entry name" value="BZIP"/>
    <property type="match status" value="1"/>
</dbReference>
<dbReference type="EMBL" id="MNCJ02000324">
    <property type="protein sequence ID" value="KAF5789122.1"/>
    <property type="molecule type" value="Genomic_DNA"/>
</dbReference>
<reference evidence="7" key="2">
    <citation type="submission" date="2020-06" db="EMBL/GenBank/DDBJ databases">
        <title>Helianthus annuus Genome sequencing and assembly Release 2.</title>
        <authorList>
            <person name="Gouzy J."/>
            <person name="Langlade N."/>
            <person name="Munos S."/>
        </authorList>
    </citation>
    <scope>NUCLEOTIDE SEQUENCE</scope>
    <source>
        <tissue evidence="7">Leaves</tissue>
    </source>
</reference>
<dbReference type="GO" id="GO:0003700">
    <property type="term" value="F:DNA-binding transcription factor activity"/>
    <property type="evidence" value="ECO:0007669"/>
    <property type="project" value="InterPro"/>
</dbReference>
<evidence type="ECO:0000259" key="6">
    <source>
        <dbReference type="PROSITE" id="PS50217"/>
    </source>
</evidence>
<sequence>MVGLGVPGVVAVTVGSPAVLLDRMGKNNGDTSSVSPSPYEFTGIVRGRRSGTVEKVVERRQRRMIKNRESAARSRARKQAYTMELEAEVVNAGKPNQIWSTKGSERILVG</sequence>
<dbReference type="PROSITE" id="PS00036">
    <property type="entry name" value="BZIP_BASIC"/>
    <property type="match status" value="1"/>
</dbReference>
<evidence type="ECO:0000313" key="7">
    <source>
        <dbReference type="EMBL" id="KAF5789122.1"/>
    </source>
</evidence>
<dbReference type="InterPro" id="IPR004827">
    <property type="entry name" value="bZIP"/>
</dbReference>
<dbReference type="Gramene" id="mRNA:HanXRQr2_Chr09g0367171">
    <property type="protein sequence ID" value="mRNA:HanXRQr2_Chr09g0367171"/>
    <property type="gene ID" value="HanXRQr2_Chr09g0367171"/>
</dbReference>
<evidence type="ECO:0000256" key="5">
    <source>
        <dbReference type="ARBA" id="ARBA00023242"/>
    </source>
</evidence>
<dbReference type="InterPro" id="IPR043452">
    <property type="entry name" value="BZIP46-like"/>
</dbReference>
<keyword evidence="4" id="KW-0804">Transcription</keyword>
<dbReference type="InterPro" id="IPR046347">
    <property type="entry name" value="bZIP_sf"/>
</dbReference>
<evidence type="ECO:0000256" key="2">
    <source>
        <dbReference type="ARBA" id="ARBA00023015"/>
    </source>
</evidence>
<keyword evidence="2" id="KW-0805">Transcription regulation</keyword>
<dbReference type="GO" id="GO:0046983">
    <property type="term" value="F:protein dimerization activity"/>
    <property type="evidence" value="ECO:0007669"/>
    <property type="project" value="UniProtKB-ARBA"/>
</dbReference>
<organism evidence="7 8">
    <name type="scientific">Helianthus annuus</name>
    <name type="common">Common sunflower</name>
    <dbReference type="NCBI Taxonomy" id="4232"/>
    <lineage>
        <taxon>Eukaryota</taxon>
        <taxon>Viridiplantae</taxon>
        <taxon>Streptophyta</taxon>
        <taxon>Embryophyta</taxon>
        <taxon>Tracheophyta</taxon>
        <taxon>Spermatophyta</taxon>
        <taxon>Magnoliopsida</taxon>
        <taxon>eudicotyledons</taxon>
        <taxon>Gunneridae</taxon>
        <taxon>Pentapetalae</taxon>
        <taxon>asterids</taxon>
        <taxon>campanulids</taxon>
        <taxon>Asterales</taxon>
        <taxon>Asteraceae</taxon>
        <taxon>Asteroideae</taxon>
        <taxon>Heliantheae alliance</taxon>
        <taxon>Heliantheae</taxon>
        <taxon>Helianthus</taxon>
    </lineage>
</organism>
<keyword evidence="3" id="KW-0238">DNA-binding</keyword>
<keyword evidence="8" id="KW-1185">Reference proteome</keyword>
<dbReference type="AlphaFoldDB" id="A0A9K3I2Y7"/>